<gene>
    <name evidence="2" type="ORF">SAMN04489723_101356</name>
</gene>
<organism evidence="2 3">
    <name type="scientific">Algoriphagus aquimarinus</name>
    <dbReference type="NCBI Taxonomy" id="237018"/>
    <lineage>
        <taxon>Bacteria</taxon>
        <taxon>Pseudomonadati</taxon>
        <taxon>Bacteroidota</taxon>
        <taxon>Cytophagia</taxon>
        <taxon>Cytophagales</taxon>
        <taxon>Cyclobacteriaceae</taxon>
        <taxon>Algoriphagus</taxon>
    </lineage>
</organism>
<accession>A0A1I0VSX9</accession>
<dbReference type="EMBL" id="FOKK01000001">
    <property type="protein sequence ID" value="SFA79392.1"/>
    <property type="molecule type" value="Genomic_DNA"/>
</dbReference>
<sequence length="190" mass="22560">MYRSLVVSVVLFSMIFCFSSCVSHEETISTSVIKLPMAVQEAKNWFGDQEEFIVETDYILSRGKSITKTINWENAVIYNDEKTVEVEVKYNNHWVPVIRGETTQSEIKDKKSFAFYRLMLDKKVDGDYETFLLKYFPDEENDNQKRLDVNNYFSLSNKFTGEIWMHNWEEEFQKGWKIEHGKIVKTFIKK</sequence>
<name>A0A1I0VSX9_9BACT</name>
<dbReference type="RefSeq" id="WP_092894450.1">
    <property type="nucleotide sequence ID" value="NZ_FOKK01000001.1"/>
</dbReference>
<protein>
    <recommendedName>
        <fullName evidence="4">Lipoprotein</fullName>
    </recommendedName>
</protein>
<evidence type="ECO:0000256" key="1">
    <source>
        <dbReference type="SAM" id="SignalP"/>
    </source>
</evidence>
<feature type="chain" id="PRO_5011463744" description="Lipoprotein" evidence="1">
    <location>
        <begin position="20"/>
        <end position="190"/>
    </location>
</feature>
<reference evidence="2 3" key="1">
    <citation type="submission" date="2016-10" db="EMBL/GenBank/DDBJ databases">
        <authorList>
            <person name="de Groot N.N."/>
        </authorList>
    </citation>
    <scope>NUCLEOTIDE SEQUENCE [LARGE SCALE GENOMIC DNA]</scope>
    <source>
        <strain evidence="2 3">DSM 23399</strain>
    </source>
</reference>
<evidence type="ECO:0000313" key="2">
    <source>
        <dbReference type="EMBL" id="SFA79392.1"/>
    </source>
</evidence>
<feature type="signal peptide" evidence="1">
    <location>
        <begin position="1"/>
        <end position="19"/>
    </location>
</feature>
<proteinExistence type="predicted"/>
<dbReference type="AlphaFoldDB" id="A0A1I0VSX9"/>
<evidence type="ECO:0000313" key="3">
    <source>
        <dbReference type="Proteomes" id="UP000198790"/>
    </source>
</evidence>
<dbReference type="OrthoDB" id="6400617at2"/>
<keyword evidence="1" id="KW-0732">Signal</keyword>
<dbReference type="Proteomes" id="UP000198790">
    <property type="component" value="Unassembled WGS sequence"/>
</dbReference>
<dbReference type="STRING" id="237018.SAMN04489723_101356"/>
<keyword evidence="3" id="KW-1185">Reference proteome</keyword>
<evidence type="ECO:0008006" key="4">
    <source>
        <dbReference type="Google" id="ProtNLM"/>
    </source>
</evidence>